<dbReference type="Gene3D" id="3.40.50.2300">
    <property type="match status" value="2"/>
</dbReference>
<dbReference type="InterPro" id="IPR028082">
    <property type="entry name" value="Peripla_BP_I"/>
</dbReference>
<dbReference type="CDD" id="cd06267">
    <property type="entry name" value="PBP1_LacI_sugar_binding-like"/>
    <property type="match status" value="1"/>
</dbReference>
<evidence type="ECO:0000259" key="5">
    <source>
        <dbReference type="PROSITE" id="PS50932"/>
    </source>
</evidence>
<evidence type="ECO:0000256" key="1">
    <source>
        <dbReference type="ARBA" id="ARBA00022491"/>
    </source>
</evidence>
<dbReference type="InterPro" id="IPR046335">
    <property type="entry name" value="LacI/GalR-like_sensor"/>
</dbReference>
<protein>
    <submittedName>
        <fullName evidence="6">Transcriptional regulator, LacI family</fullName>
    </submittedName>
</protein>
<dbReference type="PANTHER" id="PTHR30146">
    <property type="entry name" value="LACI-RELATED TRANSCRIPTIONAL REPRESSOR"/>
    <property type="match status" value="1"/>
</dbReference>
<accession>A0A1G7J3S0</accession>
<reference evidence="6 7" key="1">
    <citation type="submission" date="2016-10" db="EMBL/GenBank/DDBJ databases">
        <authorList>
            <person name="de Groot N.N."/>
        </authorList>
    </citation>
    <scope>NUCLEOTIDE SEQUENCE [LARGE SCALE GENOMIC DNA]</scope>
    <source>
        <strain evidence="6 7">DSM 28129</strain>
    </source>
</reference>
<dbReference type="Pfam" id="PF13377">
    <property type="entry name" value="Peripla_BP_3"/>
    <property type="match status" value="1"/>
</dbReference>
<keyword evidence="3" id="KW-0238">DNA-binding</keyword>
<feature type="domain" description="HTH lacI-type" evidence="5">
    <location>
        <begin position="9"/>
        <end position="63"/>
    </location>
</feature>
<dbReference type="SMART" id="SM00354">
    <property type="entry name" value="HTH_LACI"/>
    <property type="match status" value="1"/>
</dbReference>
<evidence type="ECO:0000313" key="7">
    <source>
        <dbReference type="Proteomes" id="UP000198972"/>
    </source>
</evidence>
<dbReference type="CDD" id="cd01392">
    <property type="entry name" value="HTH_LacI"/>
    <property type="match status" value="1"/>
</dbReference>
<evidence type="ECO:0000256" key="4">
    <source>
        <dbReference type="ARBA" id="ARBA00023163"/>
    </source>
</evidence>
<dbReference type="Gene3D" id="1.10.260.40">
    <property type="entry name" value="lambda repressor-like DNA-binding domains"/>
    <property type="match status" value="1"/>
</dbReference>
<keyword evidence="4" id="KW-0804">Transcription</keyword>
<keyword evidence="1" id="KW-0678">Repressor</keyword>
<dbReference type="GO" id="GO:0003700">
    <property type="term" value="F:DNA-binding transcription factor activity"/>
    <property type="evidence" value="ECO:0007669"/>
    <property type="project" value="TreeGrafter"/>
</dbReference>
<dbReference type="STRING" id="670482.SAMN04488542_10711"/>
<keyword evidence="7" id="KW-1185">Reference proteome</keyword>
<dbReference type="SUPFAM" id="SSF53822">
    <property type="entry name" value="Periplasmic binding protein-like I"/>
    <property type="match status" value="1"/>
</dbReference>
<gene>
    <name evidence="6" type="ORF">SAMN04488542_10711</name>
</gene>
<dbReference type="PANTHER" id="PTHR30146:SF148">
    <property type="entry name" value="HTH-TYPE TRANSCRIPTIONAL REPRESSOR PURR-RELATED"/>
    <property type="match status" value="1"/>
</dbReference>
<dbReference type="GO" id="GO:0000976">
    <property type="term" value="F:transcription cis-regulatory region binding"/>
    <property type="evidence" value="ECO:0007669"/>
    <property type="project" value="TreeGrafter"/>
</dbReference>
<keyword evidence="2" id="KW-0805">Transcription regulation</keyword>
<evidence type="ECO:0000313" key="6">
    <source>
        <dbReference type="EMBL" id="SDF19535.1"/>
    </source>
</evidence>
<dbReference type="AlphaFoldDB" id="A0A1G7J3S0"/>
<dbReference type="InterPro" id="IPR000843">
    <property type="entry name" value="HTH_LacI"/>
</dbReference>
<sequence>MAGDEYELVTIYDIAKATGLSPTTVSKVFNQYSDVSEKTRRKILEASEQMGYIPNAQARTLTTKRSWMIGVLYIESSGAGLLHPYFGGVIEGFKKVATSKGYDLMFISKHIGGKKGGYLEHCKLRGIDGVVVVLPDYTDPYFKELLDSEIPCVLLDQESDLKSTISSNNMDGSKQAVDYLYGLGHRSIAHISGGTTYAGEQRLQGYLKAMEQLGLTVLPEHIIQGSYDYTVESGQKAMEQLLALEHLPTAVFVAGDNLAVGAMLAMKKHGLNVPEDMSIVGYDDIEMAKYLTPALTTIRQNTYALGSRAADMLICSIEGGSEARPQTDQIAVELVVRGSCREV</sequence>
<organism evidence="6 7">
    <name type="scientific">Fontibacillus panacisegetis</name>
    <dbReference type="NCBI Taxonomy" id="670482"/>
    <lineage>
        <taxon>Bacteria</taxon>
        <taxon>Bacillati</taxon>
        <taxon>Bacillota</taxon>
        <taxon>Bacilli</taxon>
        <taxon>Bacillales</taxon>
        <taxon>Paenibacillaceae</taxon>
        <taxon>Fontibacillus</taxon>
    </lineage>
</organism>
<dbReference type="SUPFAM" id="SSF47413">
    <property type="entry name" value="lambda repressor-like DNA-binding domains"/>
    <property type="match status" value="1"/>
</dbReference>
<proteinExistence type="predicted"/>
<dbReference type="Proteomes" id="UP000198972">
    <property type="component" value="Unassembled WGS sequence"/>
</dbReference>
<dbReference type="Pfam" id="PF00356">
    <property type="entry name" value="LacI"/>
    <property type="match status" value="1"/>
</dbReference>
<dbReference type="EMBL" id="FNBG01000007">
    <property type="protein sequence ID" value="SDF19535.1"/>
    <property type="molecule type" value="Genomic_DNA"/>
</dbReference>
<evidence type="ECO:0000256" key="3">
    <source>
        <dbReference type="ARBA" id="ARBA00023125"/>
    </source>
</evidence>
<dbReference type="PROSITE" id="PS50932">
    <property type="entry name" value="HTH_LACI_2"/>
    <property type="match status" value="1"/>
</dbReference>
<dbReference type="InterPro" id="IPR010982">
    <property type="entry name" value="Lambda_DNA-bd_dom_sf"/>
</dbReference>
<evidence type="ECO:0000256" key="2">
    <source>
        <dbReference type="ARBA" id="ARBA00023015"/>
    </source>
</evidence>
<name>A0A1G7J3S0_9BACL</name>